<gene>
    <name evidence="1" type="ORF">HHK36_019654</name>
</gene>
<reference evidence="1 2" key="1">
    <citation type="submission" date="2020-04" db="EMBL/GenBank/DDBJ databases">
        <title>Plant Genome Project.</title>
        <authorList>
            <person name="Zhang R.-G."/>
        </authorList>
    </citation>
    <scope>NUCLEOTIDE SEQUENCE [LARGE SCALE GENOMIC DNA]</scope>
    <source>
        <strain evidence="1">YNK0</strain>
        <tissue evidence="1">Leaf</tissue>
    </source>
</reference>
<evidence type="ECO:0000313" key="1">
    <source>
        <dbReference type="EMBL" id="KAF8395704.1"/>
    </source>
</evidence>
<accession>A0A835DCY7</accession>
<keyword evidence="2" id="KW-1185">Reference proteome</keyword>
<name>A0A835DCY7_TETSI</name>
<proteinExistence type="predicted"/>
<protein>
    <submittedName>
        <fullName evidence="1">Uncharacterized protein</fullName>
    </submittedName>
</protein>
<organism evidence="1 2">
    <name type="scientific">Tetracentron sinense</name>
    <name type="common">Spur-leaf</name>
    <dbReference type="NCBI Taxonomy" id="13715"/>
    <lineage>
        <taxon>Eukaryota</taxon>
        <taxon>Viridiplantae</taxon>
        <taxon>Streptophyta</taxon>
        <taxon>Embryophyta</taxon>
        <taxon>Tracheophyta</taxon>
        <taxon>Spermatophyta</taxon>
        <taxon>Magnoliopsida</taxon>
        <taxon>Trochodendrales</taxon>
        <taxon>Trochodendraceae</taxon>
        <taxon>Tetracentron</taxon>
    </lineage>
</organism>
<sequence length="72" mass="8171">MTATPRQHHHDSLRLVASDHLKQCLYLLATFSKNSLPYLPRSSQINNKGKQSSTLISNQQLATGNLDLFHQR</sequence>
<evidence type="ECO:0000313" key="2">
    <source>
        <dbReference type="Proteomes" id="UP000655225"/>
    </source>
</evidence>
<dbReference type="Proteomes" id="UP000655225">
    <property type="component" value="Unassembled WGS sequence"/>
</dbReference>
<dbReference type="EMBL" id="JABCRI010000013">
    <property type="protein sequence ID" value="KAF8395704.1"/>
    <property type="molecule type" value="Genomic_DNA"/>
</dbReference>
<dbReference type="AlphaFoldDB" id="A0A835DCY7"/>
<comment type="caution">
    <text evidence="1">The sequence shown here is derived from an EMBL/GenBank/DDBJ whole genome shotgun (WGS) entry which is preliminary data.</text>
</comment>